<dbReference type="AlphaFoldDB" id="E4X2D0"/>
<dbReference type="Proteomes" id="UP000001307">
    <property type="component" value="Unassembled WGS sequence"/>
</dbReference>
<organism evidence="1">
    <name type="scientific">Oikopleura dioica</name>
    <name type="common">Tunicate</name>
    <dbReference type="NCBI Taxonomy" id="34765"/>
    <lineage>
        <taxon>Eukaryota</taxon>
        <taxon>Metazoa</taxon>
        <taxon>Chordata</taxon>
        <taxon>Tunicata</taxon>
        <taxon>Appendicularia</taxon>
        <taxon>Copelata</taxon>
        <taxon>Oikopleuridae</taxon>
        <taxon>Oikopleura</taxon>
    </lineage>
</organism>
<evidence type="ECO:0000313" key="1">
    <source>
        <dbReference type="EMBL" id="CBY07369.1"/>
    </source>
</evidence>
<dbReference type="EMBL" id="FN653022">
    <property type="protein sequence ID" value="CBY07369.1"/>
    <property type="molecule type" value="Genomic_DNA"/>
</dbReference>
<keyword evidence="2" id="KW-1185">Reference proteome</keyword>
<sequence>MRRFGDRPGENQRDEEVEVNYPHHVNEDYYTDICGILPKNLGELNLDEYDTKYAEIVERTPIDDRLTELLEKNPCELKRYTPLVVKPCEATLDTIRVRPQILFDAGAVKKSEFPAHAFGNQLWEGHINWYYSYRLHEPEPDSTSHRFQFGPPQRGSLVLEYLRDDSGSLANLWWHLEQEMQHDEIWTVEEGNLAREAIPHSRMSNLVSVFFKILVMHCVPMAVISEWYDGLKYNRSMNKVHLKGDVDCHFIQFPELAVLLFLYRSKQRDNEIVATGQRPMQGASLRKEQIQLATGGPNNGRAKNSRRIMEVLLKATGLDDSITEELNYRGDRGRGRLGMFYAACRYLTPEAWGALLSLCMNLISAIHARPCCNLIEVVFYNSQAIAHYFTIYNRRTVYRVGSLLLQNFMVDYPLYNTLCKDADRAPKHAWKRVFSRSACVNKIRSYTDGFPKQYEGRFINYYSFKLISH</sequence>
<evidence type="ECO:0000313" key="2">
    <source>
        <dbReference type="Proteomes" id="UP000001307"/>
    </source>
</evidence>
<protein>
    <submittedName>
        <fullName evidence="1">Uncharacterized protein</fullName>
    </submittedName>
</protein>
<accession>E4X2D0</accession>
<name>E4X2D0_OIKDI</name>
<proteinExistence type="predicted"/>
<reference evidence="1" key="1">
    <citation type="journal article" date="2010" name="Science">
        <title>Plasticity of animal genome architecture unmasked by rapid evolution of a pelagic tunicate.</title>
        <authorList>
            <person name="Denoeud F."/>
            <person name="Henriet S."/>
            <person name="Mungpakdee S."/>
            <person name="Aury J.M."/>
            <person name="Da Silva C."/>
            <person name="Brinkmann H."/>
            <person name="Mikhaleva J."/>
            <person name="Olsen L.C."/>
            <person name="Jubin C."/>
            <person name="Canestro C."/>
            <person name="Bouquet J.M."/>
            <person name="Danks G."/>
            <person name="Poulain J."/>
            <person name="Campsteijn C."/>
            <person name="Adamski M."/>
            <person name="Cross I."/>
            <person name="Yadetie F."/>
            <person name="Muffato M."/>
            <person name="Louis A."/>
            <person name="Butcher S."/>
            <person name="Tsagkogeorga G."/>
            <person name="Konrad A."/>
            <person name="Singh S."/>
            <person name="Jensen M.F."/>
            <person name="Cong E.H."/>
            <person name="Eikeseth-Otteraa H."/>
            <person name="Noel B."/>
            <person name="Anthouard V."/>
            <person name="Porcel B.M."/>
            <person name="Kachouri-Lafond R."/>
            <person name="Nishino A."/>
            <person name="Ugolini M."/>
            <person name="Chourrout P."/>
            <person name="Nishida H."/>
            <person name="Aasland R."/>
            <person name="Huzurbazar S."/>
            <person name="Westhof E."/>
            <person name="Delsuc F."/>
            <person name="Lehrach H."/>
            <person name="Reinhardt R."/>
            <person name="Weissenbach J."/>
            <person name="Roy S.W."/>
            <person name="Artiguenave F."/>
            <person name="Postlethwait J.H."/>
            <person name="Manak J.R."/>
            <person name="Thompson E.M."/>
            <person name="Jaillon O."/>
            <person name="Du Pasquier L."/>
            <person name="Boudinot P."/>
            <person name="Liberles D.A."/>
            <person name="Volff J.N."/>
            <person name="Philippe H."/>
            <person name="Lenhard B."/>
            <person name="Roest Crollius H."/>
            <person name="Wincker P."/>
            <person name="Chourrout D."/>
        </authorList>
    </citation>
    <scope>NUCLEOTIDE SEQUENCE [LARGE SCALE GENOMIC DNA]</scope>
</reference>
<gene>
    <name evidence="1" type="ORF">GSOID_T00017038001</name>
</gene>
<dbReference type="InParanoid" id="E4X2D0"/>